<evidence type="ECO:0000313" key="2">
    <source>
        <dbReference type="EMBL" id="KAK1517925.1"/>
    </source>
</evidence>
<sequence>MTSPSNHLSQTSADALPTRSPPSPPTPTTPWGGSAFRAERALNELAHVAAETVSRRATEAEGVWRDRKIIGSRAGRAMLRPRHFAPATSRPAERARLIQRIEGFSRSEGHEDCCSRPARGRCLETPIDSSSRNRLLAADETQDIVFCFKMV</sequence>
<dbReference type="RefSeq" id="XP_060309274.1">
    <property type="nucleotide sequence ID" value="XM_060460331.1"/>
</dbReference>
<keyword evidence="3" id="KW-1185">Reference proteome</keyword>
<evidence type="ECO:0000256" key="1">
    <source>
        <dbReference type="SAM" id="MobiDB-lite"/>
    </source>
</evidence>
<dbReference type="AlphaFoldDB" id="A0AAI9YNQ9"/>
<gene>
    <name evidence="2" type="ORF">CCOS01_12182</name>
</gene>
<organism evidence="2 3">
    <name type="scientific">Colletotrichum costaricense</name>
    <dbReference type="NCBI Taxonomy" id="1209916"/>
    <lineage>
        <taxon>Eukaryota</taxon>
        <taxon>Fungi</taxon>
        <taxon>Dikarya</taxon>
        <taxon>Ascomycota</taxon>
        <taxon>Pezizomycotina</taxon>
        <taxon>Sordariomycetes</taxon>
        <taxon>Hypocreomycetidae</taxon>
        <taxon>Glomerellales</taxon>
        <taxon>Glomerellaceae</taxon>
        <taxon>Colletotrichum</taxon>
        <taxon>Colletotrichum acutatum species complex</taxon>
    </lineage>
</organism>
<proteinExistence type="predicted"/>
<dbReference type="Proteomes" id="UP001240678">
    <property type="component" value="Unassembled WGS sequence"/>
</dbReference>
<feature type="region of interest" description="Disordered" evidence="1">
    <location>
        <begin position="1"/>
        <end position="34"/>
    </location>
</feature>
<name>A0AAI9YNQ9_9PEZI</name>
<dbReference type="EMBL" id="MOOE01000014">
    <property type="protein sequence ID" value="KAK1517925.1"/>
    <property type="molecule type" value="Genomic_DNA"/>
</dbReference>
<reference evidence="2 3" key="1">
    <citation type="submission" date="2016-10" db="EMBL/GenBank/DDBJ databases">
        <title>The genome sequence of Colletotrichum fioriniae PJ7.</title>
        <authorList>
            <person name="Baroncelli R."/>
        </authorList>
    </citation>
    <scope>NUCLEOTIDE SEQUENCE [LARGE SCALE GENOMIC DNA]</scope>
    <source>
        <strain evidence="2 3">IMI 309622</strain>
    </source>
</reference>
<evidence type="ECO:0000313" key="3">
    <source>
        <dbReference type="Proteomes" id="UP001240678"/>
    </source>
</evidence>
<feature type="compositionally biased region" description="Pro residues" evidence="1">
    <location>
        <begin position="19"/>
        <end position="28"/>
    </location>
</feature>
<accession>A0AAI9YNQ9</accession>
<dbReference type="GeneID" id="85343878"/>
<protein>
    <submittedName>
        <fullName evidence="2">Uncharacterized protein</fullName>
    </submittedName>
</protein>
<comment type="caution">
    <text evidence="2">The sequence shown here is derived from an EMBL/GenBank/DDBJ whole genome shotgun (WGS) entry which is preliminary data.</text>
</comment>
<feature type="compositionally biased region" description="Polar residues" evidence="1">
    <location>
        <begin position="1"/>
        <end position="13"/>
    </location>
</feature>